<evidence type="ECO:0000256" key="1">
    <source>
        <dbReference type="SAM" id="MobiDB-lite"/>
    </source>
</evidence>
<evidence type="ECO:0000313" key="2">
    <source>
        <dbReference type="EMBL" id="SCY69987.1"/>
    </source>
</evidence>
<evidence type="ECO:0000313" key="3">
    <source>
        <dbReference type="Proteomes" id="UP000198870"/>
    </source>
</evidence>
<sequence length="131" mass="15104">MSGSMTFEKDIVLIYYEDTPLAFARIEEIWEDDKPDWFHVKLLFLQLPVHSATWILKGAYIDGDEFTMGGKRMRLEKVVCPEEDQGEDWDEEPLGDMPEMPAMEEHLAVNDAEPSPQQPDAKVIQFPFGNK</sequence>
<dbReference type="STRING" id="419481.SAMN05216233_11726"/>
<protein>
    <submittedName>
        <fullName evidence="2">Uncharacterized protein</fullName>
    </submittedName>
</protein>
<proteinExistence type="predicted"/>
<organism evidence="2 3">
    <name type="scientific">Desulfoluna spongiiphila</name>
    <dbReference type="NCBI Taxonomy" id="419481"/>
    <lineage>
        <taxon>Bacteria</taxon>
        <taxon>Pseudomonadati</taxon>
        <taxon>Thermodesulfobacteriota</taxon>
        <taxon>Desulfobacteria</taxon>
        <taxon>Desulfobacterales</taxon>
        <taxon>Desulfolunaceae</taxon>
        <taxon>Desulfoluna</taxon>
    </lineage>
</organism>
<dbReference type="EMBL" id="FMUX01000017">
    <property type="protein sequence ID" value="SCY69987.1"/>
    <property type="molecule type" value="Genomic_DNA"/>
</dbReference>
<keyword evidence="3" id="KW-1185">Reference proteome</keyword>
<accession>A0A1G5I1U3</accession>
<dbReference type="AlphaFoldDB" id="A0A1G5I1U3"/>
<feature type="region of interest" description="Disordered" evidence="1">
    <location>
        <begin position="108"/>
        <end position="131"/>
    </location>
</feature>
<dbReference type="Proteomes" id="UP000198870">
    <property type="component" value="Unassembled WGS sequence"/>
</dbReference>
<name>A0A1G5I1U3_9BACT</name>
<reference evidence="2 3" key="1">
    <citation type="submission" date="2016-10" db="EMBL/GenBank/DDBJ databases">
        <authorList>
            <person name="de Groot N.N."/>
        </authorList>
    </citation>
    <scope>NUCLEOTIDE SEQUENCE [LARGE SCALE GENOMIC DNA]</scope>
    <source>
        <strain evidence="2 3">AA1</strain>
    </source>
</reference>
<dbReference type="RefSeq" id="WP_226860059.1">
    <property type="nucleotide sequence ID" value="NZ_FMUX01000017.1"/>
</dbReference>
<gene>
    <name evidence="2" type="ORF">SAMN05216233_11726</name>
</gene>